<dbReference type="PROSITE" id="PS50042">
    <property type="entry name" value="CNMP_BINDING_3"/>
    <property type="match status" value="1"/>
</dbReference>
<evidence type="ECO:0000313" key="7">
    <source>
        <dbReference type="Proteomes" id="UP000481872"/>
    </source>
</evidence>
<evidence type="ECO:0000256" key="1">
    <source>
        <dbReference type="ARBA" id="ARBA00023015"/>
    </source>
</evidence>
<proteinExistence type="predicted"/>
<dbReference type="AlphaFoldDB" id="A0A6M0H6W3"/>
<dbReference type="SMART" id="SM00100">
    <property type="entry name" value="cNMP"/>
    <property type="match status" value="1"/>
</dbReference>
<dbReference type="Proteomes" id="UP000481872">
    <property type="component" value="Unassembled WGS sequence"/>
</dbReference>
<evidence type="ECO:0000313" key="6">
    <source>
        <dbReference type="EMBL" id="NEU06088.1"/>
    </source>
</evidence>
<organism evidence="6 7">
    <name type="scientific">Clostridium senegalense</name>
    <dbReference type="NCBI Taxonomy" id="1465809"/>
    <lineage>
        <taxon>Bacteria</taxon>
        <taxon>Bacillati</taxon>
        <taxon>Bacillota</taxon>
        <taxon>Clostridia</taxon>
        <taxon>Eubacteriales</taxon>
        <taxon>Clostridiaceae</taxon>
        <taxon>Clostridium</taxon>
    </lineage>
</organism>
<gene>
    <name evidence="6" type="ORF">G3M99_14740</name>
</gene>
<accession>A0A6M0H6W3</accession>
<dbReference type="GO" id="GO:0003677">
    <property type="term" value="F:DNA binding"/>
    <property type="evidence" value="ECO:0007669"/>
    <property type="project" value="UniProtKB-KW"/>
</dbReference>
<dbReference type="SMART" id="SM00419">
    <property type="entry name" value="HTH_CRP"/>
    <property type="match status" value="1"/>
</dbReference>
<dbReference type="Gene3D" id="2.60.120.10">
    <property type="entry name" value="Jelly Rolls"/>
    <property type="match status" value="1"/>
</dbReference>
<dbReference type="InterPro" id="IPR012318">
    <property type="entry name" value="HTH_CRP"/>
</dbReference>
<evidence type="ECO:0000259" key="5">
    <source>
        <dbReference type="PROSITE" id="PS51063"/>
    </source>
</evidence>
<dbReference type="PANTHER" id="PTHR24567:SF58">
    <property type="entry name" value="CYCLIC AMP-BINDING REGULATORY PROTEIN"/>
    <property type="match status" value="1"/>
</dbReference>
<dbReference type="InterPro" id="IPR036390">
    <property type="entry name" value="WH_DNA-bd_sf"/>
</dbReference>
<dbReference type="SUPFAM" id="SSF46785">
    <property type="entry name" value="Winged helix' DNA-binding domain"/>
    <property type="match status" value="1"/>
</dbReference>
<dbReference type="InterPro" id="IPR050397">
    <property type="entry name" value="Env_Response_Regulators"/>
</dbReference>
<keyword evidence="3" id="KW-0804">Transcription</keyword>
<dbReference type="GO" id="GO:0003700">
    <property type="term" value="F:DNA-binding transcription factor activity"/>
    <property type="evidence" value="ECO:0007669"/>
    <property type="project" value="TreeGrafter"/>
</dbReference>
<evidence type="ECO:0000259" key="4">
    <source>
        <dbReference type="PROSITE" id="PS50042"/>
    </source>
</evidence>
<dbReference type="InterPro" id="IPR000595">
    <property type="entry name" value="cNMP-bd_dom"/>
</dbReference>
<reference evidence="6 7" key="1">
    <citation type="submission" date="2020-02" db="EMBL/GenBank/DDBJ databases">
        <title>Genome assembly of a novel Clostridium senegalense strain.</title>
        <authorList>
            <person name="Gupta T.B."/>
            <person name="Jauregui R."/>
            <person name="Maclean P."/>
            <person name="Nawarathana A."/>
            <person name="Brightwell G."/>
        </authorList>
    </citation>
    <scope>NUCLEOTIDE SEQUENCE [LARGE SCALE GENOMIC DNA]</scope>
    <source>
        <strain evidence="6 7">AGRFS4</strain>
    </source>
</reference>
<dbReference type="Pfam" id="PF13545">
    <property type="entry name" value="HTH_Crp_2"/>
    <property type="match status" value="1"/>
</dbReference>
<keyword evidence="1" id="KW-0805">Transcription regulation</keyword>
<feature type="domain" description="Cyclic nucleotide-binding" evidence="4">
    <location>
        <begin position="14"/>
        <end position="143"/>
    </location>
</feature>
<keyword evidence="2" id="KW-0238">DNA-binding</keyword>
<keyword evidence="7" id="KW-1185">Reference proteome</keyword>
<dbReference type="SUPFAM" id="SSF51206">
    <property type="entry name" value="cAMP-binding domain-like"/>
    <property type="match status" value="1"/>
</dbReference>
<dbReference type="RefSeq" id="WP_199870645.1">
    <property type="nucleotide sequence ID" value="NZ_JAAGPU010000033.1"/>
</dbReference>
<evidence type="ECO:0000256" key="3">
    <source>
        <dbReference type="ARBA" id="ARBA00023163"/>
    </source>
</evidence>
<dbReference type="PANTHER" id="PTHR24567">
    <property type="entry name" value="CRP FAMILY TRANSCRIPTIONAL REGULATORY PROTEIN"/>
    <property type="match status" value="1"/>
</dbReference>
<feature type="domain" description="HTH crp-type" evidence="5">
    <location>
        <begin position="157"/>
        <end position="225"/>
    </location>
</feature>
<comment type="caution">
    <text evidence="6">The sequence shown here is derived from an EMBL/GenBank/DDBJ whole genome shotgun (WGS) entry which is preliminary data.</text>
</comment>
<name>A0A6M0H6W3_9CLOT</name>
<dbReference type="CDD" id="cd00038">
    <property type="entry name" value="CAP_ED"/>
    <property type="match status" value="1"/>
</dbReference>
<sequence>MINFYAKVLKKSILFKSLSEDDIINLIKNLNYTIYDKCKNCLKCKSCVIALEGEPCNSLAIVLSGRVEIQKHYSNGKVVSLSTLYPGNAFGEAILFSKEHNYPSTVVAYKNTEIIYFSKEDVLLMCSLNQTILRNFMEVLSSKILMLNKKVTILSLENLRQKICFFIMEEYEKQDSLKLSLNMSKKILSEHLGVQRPSLSRELINMKNEGIINFDRKSIEILNLEEIKYILGI</sequence>
<protein>
    <submittedName>
        <fullName evidence="6">Crp/Fnr family transcriptional regulator</fullName>
    </submittedName>
</protein>
<dbReference type="Pfam" id="PF00027">
    <property type="entry name" value="cNMP_binding"/>
    <property type="match status" value="1"/>
</dbReference>
<dbReference type="EMBL" id="JAAGPU010000033">
    <property type="protein sequence ID" value="NEU06088.1"/>
    <property type="molecule type" value="Genomic_DNA"/>
</dbReference>
<dbReference type="InterPro" id="IPR018490">
    <property type="entry name" value="cNMP-bd_dom_sf"/>
</dbReference>
<dbReference type="GO" id="GO:0005829">
    <property type="term" value="C:cytosol"/>
    <property type="evidence" value="ECO:0007669"/>
    <property type="project" value="TreeGrafter"/>
</dbReference>
<dbReference type="PROSITE" id="PS51063">
    <property type="entry name" value="HTH_CRP_2"/>
    <property type="match status" value="1"/>
</dbReference>
<evidence type="ECO:0000256" key="2">
    <source>
        <dbReference type="ARBA" id="ARBA00023125"/>
    </source>
</evidence>
<dbReference type="InterPro" id="IPR014710">
    <property type="entry name" value="RmlC-like_jellyroll"/>
</dbReference>